<evidence type="ECO:0000256" key="1">
    <source>
        <dbReference type="PROSITE-ProRule" id="PRU00285"/>
    </source>
</evidence>
<evidence type="ECO:0000259" key="3">
    <source>
        <dbReference type="PROSITE" id="PS01031"/>
    </source>
</evidence>
<dbReference type="InterPro" id="IPR008978">
    <property type="entry name" value="HSP20-like_chaperone"/>
</dbReference>
<dbReference type="Pfam" id="PF00011">
    <property type="entry name" value="HSP20"/>
    <property type="match status" value="1"/>
</dbReference>
<dbReference type="InterPro" id="IPR031107">
    <property type="entry name" value="Small_HSP"/>
</dbReference>
<dbReference type="RefSeq" id="WP_137263530.1">
    <property type="nucleotide sequence ID" value="NZ_SZQL01000020.1"/>
</dbReference>
<dbReference type="PANTHER" id="PTHR11527">
    <property type="entry name" value="HEAT-SHOCK PROTEIN 20 FAMILY MEMBER"/>
    <property type="match status" value="1"/>
</dbReference>
<dbReference type="SUPFAM" id="SSF49764">
    <property type="entry name" value="HSP20-like chaperones"/>
    <property type="match status" value="1"/>
</dbReference>
<dbReference type="CDD" id="cd06464">
    <property type="entry name" value="ACD_sHsps-like"/>
    <property type="match status" value="1"/>
</dbReference>
<gene>
    <name evidence="4" type="ORF">FC093_19675</name>
</gene>
<comment type="similarity">
    <text evidence="1 2">Belongs to the small heat shock protein (HSP20) family.</text>
</comment>
<dbReference type="InterPro" id="IPR002068">
    <property type="entry name" value="A-crystallin/Hsp20_dom"/>
</dbReference>
<accession>A0A4U3KUR9</accession>
<dbReference type="PROSITE" id="PS01031">
    <property type="entry name" value="SHSP"/>
    <property type="match status" value="1"/>
</dbReference>
<dbReference type="EMBL" id="SZQL01000020">
    <property type="protein sequence ID" value="TKK65539.1"/>
    <property type="molecule type" value="Genomic_DNA"/>
</dbReference>
<sequence>MTIVRRNGNLLNHLPTFFDDFFNRDIFNWNTSNFSNTNTTIPAVNIKETGDNYEVEVAAPGMNKKDFKVQLDGNVLTLSSEKENEQQSSGDEKYITREFSYQSFYRTFTLQKDVVDADKIQARYEDGVLHLMIPKKEEAKQKPPRMIEIA</sequence>
<feature type="domain" description="SHSP" evidence="3">
    <location>
        <begin position="35"/>
        <end position="150"/>
    </location>
</feature>
<reference evidence="4 5" key="1">
    <citation type="submission" date="2019-05" db="EMBL/GenBank/DDBJ databases">
        <title>Panacibacter sp. strain 17mud1-8 Genome sequencing and assembly.</title>
        <authorList>
            <person name="Chhetri G."/>
        </authorList>
    </citation>
    <scope>NUCLEOTIDE SEQUENCE [LARGE SCALE GENOMIC DNA]</scope>
    <source>
        <strain evidence="4 5">17mud1-8</strain>
    </source>
</reference>
<evidence type="ECO:0000256" key="2">
    <source>
        <dbReference type="RuleBase" id="RU003616"/>
    </source>
</evidence>
<evidence type="ECO:0000313" key="4">
    <source>
        <dbReference type="EMBL" id="TKK65539.1"/>
    </source>
</evidence>
<keyword evidence="5" id="KW-1185">Reference proteome</keyword>
<dbReference type="Gene3D" id="2.60.40.790">
    <property type="match status" value="1"/>
</dbReference>
<organism evidence="4 5">
    <name type="scientific">Ilyomonas limi</name>
    <dbReference type="NCBI Taxonomy" id="2575867"/>
    <lineage>
        <taxon>Bacteria</taxon>
        <taxon>Pseudomonadati</taxon>
        <taxon>Bacteroidota</taxon>
        <taxon>Chitinophagia</taxon>
        <taxon>Chitinophagales</taxon>
        <taxon>Chitinophagaceae</taxon>
        <taxon>Ilyomonas</taxon>
    </lineage>
</organism>
<dbReference type="Proteomes" id="UP000305848">
    <property type="component" value="Unassembled WGS sequence"/>
</dbReference>
<evidence type="ECO:0000313" key="5">
    <source>
        <dbReference type="Proteomes" id="UP000305848"/>
    </source>
</evidence>
<name>A0A4U3KUR9_9BACT</name>
<dbReference type="AlphaFoldDB" id="A0A4U3KUR9"/>
<comment type="caution">
    <text evidence="4">The sequence shown here is derived from an EMBL/GenBank/DDBJ whole genome shotgun (WGS) entry which is preliminary data.</text>
</comment>
<dbReference type="OrthoDB" id="9814487at2"/>
<proteinExistence type="inferred from homology"/>
<protein>
    <submittedName>
        <fullName evidence="4">Hsp20/alpha crystallin family protein</fullName>
    </submittedName>
</protein>